<reference evidence="6" key="1">
    <citation type="journal article" date="2019" name="Int. J. Syst. Evol. Microbiol.">
        <title>The Global Catalogue of Microorganisms (GCM) 10K type strain sequencing project: providing services to taxonomists for standard genome sequencing and annotation.</title>
        <authorList>
            <consortium name="The Broad Institute Genomics Platform"/>
            <consortium name="The Broad Institute Genome Sequencing Center for Infectious Disease"/>
            <person name="Wu L."/>
            <person name="Ma J."/>
        </authorList>
    </citation>
    <scope>NUCLEOTIDE SEQUENCE [LARGE SCALE GENOMIC DNA]</scope>
    <source>
        <strain evidence="6">KCTC 42423</strain>
    </source>
</reference>
<dbReference type="CDD" id="cd14659">
    <property type="entry name" value="Imelysin-like_IPPA"/>
    <property type="match status" value="1"/>
</dbReference>
<proteinExistence type="predicted"/>
<dbReference type="EMBL" id="JBHULX010000017">
    <property type="protein sequence ID" value="MFD2591280.1"/>
    <property type="molecule type" value="Genomic_DNA"/>
</dbReference>
<feature type="chain" id="PRO_5045183223" evidence="3">
    <location>
        <begin position="20"/>
        <end position="371"/>
    </location>
</feature>
<evidence type="ECO:0000313" key="5">
    <source>
        <dbReference type="EMBL" id="MFD2591280.1"/>
    </source>
</evidence>
<dbReference type="InterPro" id="IPR018976">
    <property type="entry name" value="Imelysin-like"/>
</dbReference>
<gene>
    <name evidence="5" type="ORF">ACFSTE_10630</name>
</gene>
<sequence length="371" mass="41163">MKKLVVSVFAIALLVVACSKDDNSDGGGNSDSFDRKAMLQNMADNIILPSYQNFKTALGSFQKATTTFTTTATRENLVALRSKWVDAYKAWQHVSMFEIGKAEELRYKEFMNIYPTNTTNIKSNISGTYDLTSISLQDEQGFPALDYLINGLGESDADILVFYTTDGEAANYKKYMTDLVARMTTLTDEVVGSWTNGYRDTFVNSSGSSATSSLDKMANDYVYHYEKNLRAGKVGIPAGVWTGTASDNSVEALYKGDLSKVLLLENLTAMQNLFNGVHFGKTTTGESFKTYLDFLNTLKNEQDLSKLINNQFDASRTAIEKLGDDFSAQVRNNNESMLETYSVLQKNVPLLKVDMFSAMSIRVDYVDADGD</sequence>
<keyword evidence="2 3" id="KW-0732">Signal</keyword>
<dbReference type="Proteomes" id="UP001597459">
    <property type="component" value="Unassembled WGS sequence"/>
</dbReference>
<comment type="subcellular location">
    <subcellularLocation>
        <location evidence="1">Cell envelope</location>
    </subcellularLocation>
</comment>
<feature type="domain" description="Imelysin-like" evidence="4">
    <location>
        <begin position="47"/>
        <end position="338"/>
    </location>
</feature>
<evidence type="ECO:0000256" key="1">
    <source>
        <dbReference type="ARBA" id="ARBA00004196"/>
    </source>
</evidence>
<evidence type="ECO:0000313" key="6">
    <source>
        <dbReference type="Proteomes" id="UP001597459"/>
    </source>
</evidence>
<feature type="signal peptide" evidence="3">
    <location>
        <begin position="1"/>
        <end position="19"/>
    </location>
</feature>
<dbReference type="Pfam" id="PF09375">
    <property type="entry name" value="Peptidase_M75"/>
    <property type="match status" value="1"/>
</dbReference>
<evidence type="ECO:0000256" key="2">
    <source>
        <dbReference type="ARBA" id="ARBA00022729"/>
    </source>
</evidence>
<dbReference type="Gene3D" id="1.20.1420.20">
    <property type="entry name" value="M75 peptidase, HXXE motif"/>
    <property type="match status" value="1"/>
</dbReference>
<dbReference type="PROSITE" id="PS51257">
    <property type="entry name" value="PROKAR_LIPOPROTEIN"/>
    <property type="match status" value="1"/>
</dbReference>
<protein>
    <submittedName>
        <fullName evidence="5">Imelysin family protein</fullName>
    </submittedName>
</protein>
<organism evidence="5 6">
    <name type="scientific">Aquimarina hainanensis</name>
    <dbReference type="NCBI Taxonomy" id="1578017"/>
    <lineage>
        <taxon>Bacteria</taxon>
        <taxon>Pseudomonadati</taxon>
        <taxon>Bacteroidota</taxon>
        <taxon>Flavobacteriia</taxon>
        <taxon>Flavobacteriales</taxon>
        <taxon>Flavobacteriaceae</taxon>
        <taxon>Aquimarina</taxon>
    </lineage>
</organism>
<accession>A0ABW5N700</accession>
<dbReference type="InterPro" id="IPR038352">
    <property type="entry name" value="Imelysin_sf"/>
</dbReference>
<evidence type="ECO:0000259" key="4">
    <source>
        <dbReference type="Pfam" id="PF09375"/>
    </source>
</evidence>
<keyword evidence="6" id="KW-1185">Reference proteome</keyword>
<evidence type="ECO:0000256" key="3">
    <source>
        <dbReference type="SAM" id="SignalP"/>
    </source>
</evidence>
<comment type="caution">
    <text evidence="5">The sequence shown here is derived from an EMBL/GenBank/DDBJ whole genome shotgun (WGS) entry which is preliminary data.</text>
</comment>
<dbReference type="InterPro" id="IPR034984">
    <property type="entry name" value="Imelysin-like_IPPA"/>
</dbReference>
<dbReference type="RefSeq" id="WP_378256405.1">
    <property type="nucleotide sequence ID" value="NZ_JBHSJV010000001.1"/>
</dbReference>
<name>A0ABW5N700_9FLAO</name>